<sequence length="477" mass="53133">MKLKMTIVLFAALIALSGCSKGESEKSFIAKEQQTDKADKADKEIVEETEEETESETEDPVPTGKRATSLEELAALPPGELTKDFSVERETSIWIGKEVHSDIREAFLSEMEGITVVTQKPEELYGVFLHLLGGAQFKETIQPLVDYSPSFKEPILPEPYEINVEGKPATLPSKAIILLDASSSMLLHADGRLKMDTAKSAVKGFAMTIGKESDVSLYVYGHAGTQNKADKNVSCSTIDEVYPLGEYTETEFDKAVDEVKASGWTPLAGAIKQARLDHEQSTEDITLYIVSDGAETCDGDPVAEAKAFAELSKDRHVNVIGFQVDQQSESQLKEVAEAGNGTYMAADTLEDFSSNMSKLWLPSDLDLVGLMFVKADAWPKTMAHDKVRRLGDRARGSIRIESDRFVGAANLLEREGMIDESTRDELLSIIEKHREEYRGMLEQWIETKNKMINDEVDRIDKKIEDYINRMKELKKKN</sequence>
<evidence type="ECO:0000256" key="1">
    <source>
        <dbReference type="SAM" id="Coils"/>
    </source>
</evidence>
<evidence type="ECO:0000313" key="5">
    <source>
        <dbReference type="EMBL" id="MFD1206210.1"/>
    </source>
</evidence>
<dbReference type="InterPro" id="IPR036465">
    <property type="entry name" value="vWFA_dom_sf"/>
</dbReference>
<reference evidence="6" key="1">
    <citation type="journal article" date="2019" name="Int. J. Syst. Evol. Microbiol.">
        <title>The Global Catalogue of Microorganisms (GCM) 10K type strain sequencing project: providing services to taxonomists for standard genome sequencing and annotation.</title>
        <authorList>
            <consortium name="The Broad Institute Genomics Platform"/>
            <consortium name="The Broad Institute Genome Sequencing Center for Infectious Disease"/>
            <person name="Wu L."/>
            <person name="Ma J."/>
        </authorList>
    </citation>
    <scope>NUCLEOTIDE SEQUENCE [LARGE SCALE GENOMIC DNA]</scope>
    <source>
        <strain evidence="6">CCUG 53915</strain>
    </source>
</reference>
<evidence type="ECO:0000313" key="6">
    <source>
        <dbReference type="Proteomes" id="UP001597231"/>
    </source>
</evidence>
<dbReference type="EMBL" id="JBHTLT010000116">
    <property type="protein sequence ID" value="MFD1206210.1"/>
    <property type="molecule type" value="Genomic_DNA"/>
</dbReference>
<dbReference type="RefSeq" id="WP_336824156.1">
    <property type="nucleotide sequence ID" value="NZ_JBHTLT010000116.1"/>
</dbReference>
<gene>
    <name evidence="5" type="ORF">ACFQ38_14015</name>
</gene>
<name>A0ABW3TZL2_9BACL</name>
<evidence type="ECO:0000256" key="3">
    <source>
        <dbReference type="SAM" id="SignalP"/>
    </source>
</evidence>
<feature type="compositionally biased region" description="Acidic residues" evidence="2">
    <location>
        <begin position="47"/>
        <end position="59"/>
    </location>
</feature>
<feature type="domain" description="VWFA" evidence="4">
    <location>
        <begin position="174"/>
        <end position="365"/>
    </location>
</feature>
<dbReference type="PROSITE" id="PS51257">
    <property type="entry name" value="PROKAR_LIPOPROTEIN"/>
    <property type="match status" value="1"/>
</dbReference>
<dbReference type="SMART" id="SM00327">
    <property type="entry name" value="VWA"/>
    <property type="match status" value="1"/>
</dbReference>
<keyword evidence="1" id="KW-0175">Coiled coil</keyword>
<feature type="coiled-coil region" evidence="1">
    <location>
        <begin position="449"/>
        <end position="476"/>
    </location>
</feature>
<proteinExistence type="predicted"/>
<feature type="region of interest" description="Disordered" evidence="2">
    <location>
        <begin position="30"/>
        <end position="70"/>
    </location>
</feature>
<keyword evidence="3" id="KW-0732">Signal</keyword>
<dbReference type="Gene3D" id="3.40.50.410">
    <property type="entry name" value="von Willebrand factor, type A domain"/>
    <property type="match status" value="1"/>
</dbReference>
<accession>A0ABW3TZL2</accession>
<feature type="compositionally biased region" description="Basic and acidic residues" evidence="2">
    <location>
        <begin position="30"/>
        <end position="46"/>
    </location>
</feature>
<dbReference type="Proteomes" id="UP001597231">
    <property type="component" value="Unassembled WGS sequence"/>
</dbReference>
<dbReference type="PROSITE" id="PS50234">
    <property type="entry name" value="VWFA"/>
    <property type="match status" value="1"/>
</dbReference>
<feature type="signal peptide" evidence="3">
    <location>
        <begin position="1"/>
        <end position="20"/>
    </location>
</feature>
<feature type="chain" id="PRO_5046440213" evidence="3">
    <location>
        <begin position="21"/>
        <end position="477"/>
    </location>
</feature>
<dbReference type="Pfam" id="PF00092">
    <property type="entry name" value="VWA"/>
    <property type="match status" value="1"/>
</dbReference>
<keyword evidence="6" id="KW-1185">Reference proteome</keyword>
<organism evidence="5 6">
    <name type="scientific">Sporosarcina contaminans</name>
    <dbReference type="NCBI Taxonomy" id="633403"/>
    <lineage>
        <taxon>Bacteria</taxon>
        <taxon>Bacillati</taxon>
        <taxon>Bacillota</taxon>
        <taxon>Bacilli</taxon>
        <taxon>Bacillales</taxon>
        <taxon>Caryophanaceae</taxon>
        <taxon>Sporosarcina</taxon>
    </lineage>
</organism>
<evidence type="ECO:0000256" key="2">
    <source>
        <dbReference type="SAM" id="MobiDB-lite"/>
    </source>
</evidence>
<evidence type="ECO:0000259" key="4">
    <source>
        <dbReference type="PROSITE" id="PS50234"/>
    </source>
</evidence>
<dbReference type="InterPro" id="IPR002035">
    <property type="entry name" value="VWF_A"/>
</dbReference>
<dbReference type="SUPFAM" id="SSF53300">
    <property type="entry name" value="vWA-like"/>
    <property type="match status" value="1"/>
</dbReference>
<protein>
    <submittedName>
        <fullName evidence="5">VWA domain-containing protein</fullName>
    </submittedName>
</protein>
<comment type="caution">
    <text evidence="5">The sequence shown here is derived from an EMBL/GenBank/DDBJ whole genome shotgun (WGS) entry which is preliminary data.</text>
</comment>